<comment type="subcellular location">
    <subcellularLocation>
        <location evidence="1">Cytoplasm</location>
    </subcellularLocation>
    <subcellularLocation>
        <location evidence="2">Lysosome membrane</location>
    </subcellularLocation>
</comment>
<feature type="domain" description="UDENN FNIP1/2-type" evidence="8">
    <location>
        <begin position="1"/>
        <end position="973"/>
    </location>
</feature>
<reference evidence="9" key="2">
    <citation type="submission" date="2025-08" db="UniProtKB">
        <authorList>
            <consortium name="Ensembl"/>
        </authorList>
    </citation>
    <scope>IDENTIFICATION</scope>
</reference>
<dbReference type="InterPro" id="IPR028086">
    <property type="entry name" value="FNIP_C_dom"/>
</dbReference>
<dbReference type="Proteomes" id="UP000008144">
    <property type="component" value="Unassembled WGS sequence"/>
</dbReference>
<dbReference type="GO" id="GO:0005765">
    <property type="term" value="C:lysosomal membrane"/>
    <property type="evidence" value="ECO:0007669"/>
    <property type="project" value="UniProtKB-SubCell"/>
</dbReference>
<keyword evidence="6" id="KW-0458">Lysosome</keyword>
<dbReference type="GO" id="GO:0042030">
    <property type="term" value="F:ATPase inhibitor activity"/>
    <property type="evidence" value="ECO:0000318"/>
    <property type="project" value="GO_Central"/>
</dbReference>
<dbReference type="Pfam" id="PF14638">
    <property type="entry name" value="FNIP_C"/>
    <property type="match status" value="1"/>
</dbReference>
<keyword evidence="10" id="KW-1185">Reference proteome</keyword>
<evidence type="ECO:0000256" key="1">
    <source>
        <dbReference type="ARBA" id="ARBA00004496"/>
    </source>
</evidence>
<dbReference type="PANTHER" id="PTHR21634:SF9">
    <property type="entry name" value="RE13835P"/>
    <property type="match status" value="1"/>
</dbReference>
<evidence type="ECO:0000256" key="5">
    <source>
        <dbReference type="ARBA" id="ARBA00023136"/>
    </source>
</evidence>
<feature type="region of interest" description="Disordered" evidence="7">
    <location>
        <begin position="719"/>
        <end position="776"/>
    </location>
</feature>
<keyword evidence="4" id="KW-0963">Cytoplasm</keyword>
<dbReference type="InterPro" id="IPR028085">
    <property type="entry name" value="FNIP_mid_dom"/>
</dbReference>
<evidence type="ECO:0000256" key="2">
    <source>
        <dbReference type="ARBA" id="ARBA00004656"/>
    </source>
</evidence>
<keyword evidence="5" id="KW-0472">Membrane</keyword>
<dbReference type="GO" id="GO:0005737">
    <property type="term" value="C:cytoplasm"/>
    <property type="evidence" value="ECO:0000318"/>
    <property type="project" value="GO_Central"/>
</dbReference>
<dbReference type="Pfam" id="PF14636">
    <property type="entry name" value="FNIP_N"/>
    <property type="match status" value="1"/>
</dbReference>
<evidence type="ECO:0000313" key="10">
    <source>
        <dbReference type="Proteomes" id="UP000008144"/>
    </source>
</evidence>
<dbReference type="FunCoup" id="F6Y978">
    <property type="interactions" value="75"/>
</dbReference>
<dbReference type="HOGENOM" id="CLU_003447_0_0_1"/>
<dbReference type="InterPro" id="IPR037545">
    <property type="entry name" value="DENN_FNIP1/2"/>
</dbReference>
<dbReference type="Ensembl" id="ENSCINT00000021886.2">
    <property type="protein sequence ID" value="ENSCINP00000021640.2"/>
    <property type="gene ID" value="ENSCING00000008135.3"/>
</dbReference>
<dbReference type="Pfam" id="PF14637">
    <property type="entry name" value="FNIP_M"/>
    <property type="match status" value="1"/>
</dbReference>
<reference evidence="10" key="1">
    <citation type="journal article" date="2002" name="Science">
        <title>The draft genome of Ciona intestinalis: insights into chordate and vertebrate origins.</title>
        <authorList>
            <person name="Dehal P."/>
            <person name="Satou Y."/>
            <person name="Campbell R.K."/>
            <person name="Chapman J."/>
            <person name="Degnan B."/>
            <person name="De Tomaso A."/>
            <person name="Davidson B."/>
            <person name="Di Gregorio A."/>
            <person name="Gelpke M."/>
            <person name="Goodstein D.M."/>
            <person name="Harafuji N."/>
            <person name="Hastings K.E."/>
            <person name="Ho I."/>
            <person name="Hotta K."/>
            <person name="Huang W."/>
            <person name="Kawashima T."/>
            <person name="Lemaire P."/>
            <person name="Martinez D."/>
            <person name="Meinertzhagen I.A."/>
            <person name="Necula S."/>
            <person name="Nonaka M."/>
            <person name="Putnam N."/>
            <person name="Rash S."/>
            <person name="Saiga H."/>
            <person name="Satake M."/>
            <person name="Terry A."/>
            <person name="Yamada L."/>
            <person name="Wang H.G."/>
            <person name="Awazu S."/>
            <person name="Azumi K."/>
            <person name="Boore J."/>
            <person name="Branno M."/>
            <person name="Chin-Bow S."/>
            <person name="DeSantis R."/>
            <person name="Doyle S."/>
            <person name="Francino P."/>
            <person name="Keys D.N."/>
            <person name="Haga S."/>
            <person name="Hayashi H."/>
            <person name="Hino K."/>
            <person name="Imai K.S."/>
            <person name="Inaba K."/>
            <person name="Kano S."/>
            <person name="Kobayashi K."/>
            <person name="Kobayashi M."/>
            <person name="Lee B.I."/>
            <person name="Makabe K.W."/>
            <person name="Manohar C."/>
            <person name="Matassi G."/>
            <person name="Medina M."/>
            <person name="Mochizuki Y."/>
            <person name="Mount S."/>
            <person name="Morishita T."/>
            <person name="Miura S."/>
            <person name="Nakayama A."/>
            <person name="Nishizaka S."/>
            <person name="Nomoto H."/>
            <person name="Ohta F."/>
            <person name="Oishi K."/>
            <person name="Rigoutsos I."/>
            <person name="Sano M."/>
            <person name="Sasaki A."/>
            <person name="Sasakura Y."/>
            <person name="Shoguchi E."/>
            <person name="Shin-i T."/>
            <person name="Spagnuolo A."/>
            <person name="Stainier D."/>
            <person name="Suzuki M.M."/>
            <person name="Tassy O."/>
            <person name="Takatori N."/>
            <person name="Tokuoka M."/>
            <person name="Yagi K."/>
            <person name="Yoshizaki F."/>
            <person name="Wada S."/>
            <person name="Zhang C."/>
            <person name="Hyatt P.D."/>
            <person name="Larimer F."/>
            <person name="Detter C."/>
            <person name="Doggett N."/>
            <person name="Glavina T."/>
            <person name="Hawkins T."/>
            <person name="Richardson P."/>
            <person name="Lucas S."/>
            <person name="Kohara Y."/>
            <person name="Levine M."/>
            <person name="Satoh N."/>
            <person name="Rokhsar D.S."/>
        </authorList>
    </citation>
    <scope>NUCLEOTIDE SEQUENCE [LARGE SCALE GENOMIC DNA]</scope>
</reference>
<organism evidence="9 10">
    <name type="scientific">Ciona intestinalis</name>
    <name type="common">Transparent sea squirt</name>
    <name type="synonym">Ascidia intestinalis</name>
    <dbReference type="NCBI Taxonomy" id="7719"/>
    <lineage>
        <taxon>Eukaryota</taxon>
        <taxon>Metazoa</taxon>
        <taxon>Chordata</taxon>
        <taxon>Tunicata</taxon>
        <taxon>Ascidiacea</taxon>
        <taxon>Phlebobranchia</taxon>
        <taxon>Cionidae</taxon>
        <taxon>Ciona</taxon>
    </lineage>
</organism>
<dbReference type="PROSITE" id="PS51836">
    <property type="entry name" value="DENN_FNIP12"/>
    <property type="match status" value="1"/>
</dbReference>
<dbReference type="STRING" id="7719.ENSCINP00000021640"/>
<evidence type="ECO:0000256" key="6">
    <source>
        <dbReference type="ARBA" id="ARBA00023228"/>
    </source>
</evidence>
<dbReference type="PANTHER" id="PTHR21634">
    <property type="entry name" value="RE13835P"/>
    <property type="match status" value="1"/>
</dbReference>
<evidence type="ECO:0000313" key="9">
    <source>
        <dbReference type="Ensembl" id="ENSCINP00000021640.2"/>
    </source>
</evidence>
<protein>
    <recommendedName>
        <fullName evidence="8">UDENN FNIP1/2-type domain-containing protein</fullName>
    </recommendedName>
</protein>
<evidence type="ECO:0000259" key="8">
    <source>
        <dbReference type="PROSITE" id="PS51836"/>
    </source>
</evidence>
<feature type="compositionally biased region" description="Polar residues" evidence="7">
    <location>
        <begin position="524"/>
        <end position="536"/>
    </location>
</feature>
<feature type="region of interest" description="Disordered" evidence="7">
    <location>
        <begin position="500"/>
        <end position="538"/>
    </location>
</feature>
<evidence type="ECO:0000256" key="7">
    <source>
        <dbReference type="SAM" id="MobiDB-lite"/>
    </source>
</evidence>
<dbReference type="InterPro" id="IPR028084">
    <property type="entry name" value="FNIP_N_dom"/>
</dbReference>
<sequence>QQQQEQKPQYQYVRTPADWDMLSEMLFGSVGMAHKVASIKIHYVKSPPQIMLSRVFCLPSLKDAATVRNLRRGQLGFETFLYENQILDRGMENHLEMQRSNAVSSRRKANTMPVPSPVRSHTPQPINRLPRSDSSSSLTNFFANPYLLHSSTGSLGTTKIQIPSIHNKSHSLPKHQRDSFTLHEEINEKSVPFRRGKLRIGFAVLCEPEPSNAKAFRQFFFEHFPIIETHMTKLKNDIEQAFKFQPKQEFYHSMMKALSTFTLSLQTLYSTPRLPEPVWSTLQCPTTSTHQRSVVVNCFMGDLVRLVAHCNSKQKNCFFTGLLTSVLTHHLGWVSSATPSNGGNEPQENYNALWVQLGDLYGAVGSPTKVCRTVVTGSNHESVSTVLSVLSYFIRSARVDDVVPVPEKITPASLGVPTTVPVKNIRTNLVESELEDDEYVLVSVDDDVTMSQGTSSNSMTSSCSMTSSSSMTSSKNTMASSNIMTSSNSVTSSSALTSLKNNMTSSSTTTSSGMMTSSNRNNIHRSTSSPNASYTGDSPLLRTYSNLKTLAPMLHIEVLPLSRHQLFVWRSKIRKQQFKSSVTLRQILDLIHFIVITSQYRQRTYSNDGLLRHRGIQSRRKSHDTTCDKVAVESMVRSSTSTLSLNAICVVYSCEHHSRAENLGRQGGLQPINFLHSVNQLCQVATPLSLEFSAASNHRIILNKPDDVAAFELKLPEIPTHQPGCEPTIRNKPIPAKKLPTKDDAPSGDTNPQPREFPIPRPRDLPLPSLTPTNTYTPCSFKHSNDITFRELPLSDVIDDEDKPNKPRTDSVGFDSLMADYNPEYLTDFVLHGSHDHPDMHERILQDLDHMTRIPSLDEPVAEAVCILADTENWTVKVYSSQRLHSERPSLPALTSKLVGSILQRTAHLYNHKMSAQFCLENLERELRQLVLKSRMLAEYVRGIKRVTVDQLSAVLNIESQDIPLLMAIASCHSPHVAPVML</sequence>
<evidence type="ECO:0000256" key="3">
    <source>
        <dbReference type="ARBA" id="ARBA00007541"/>
    </source>
</evidence>
<evidence type="ECO:0000256" key="4">
    <source>
        <dbReference type="ARBA" id="ARBA00022490"/>
    </source>
</evidence>
<comment type="similarity">
    <text evidence="3">Belongs to the FNIP family.</text>
</comment>
<dbReference type="InParanoid" id="F6Y978"/>
<feature type="region of interest" description="Disordered" evidence="7">
    <location>
        <begin position="100"/>
        <end position="133"/>
    </location>
</feature>
<proteinExistence type="inferred from homology"/>
<dbReference type="OMA" id="LLGEMMY"/>
<reference evidence="9" key="3">
    <citation type="submission" date="2025-09" db="UniProtKB">
        <authorList>
            <consortium name="Ensembl"/>
        </authorList>
    </citation>
    <scope>IDENTIFICATION</scope>
</reference>
<dbReference type="GeneTree" id="ENSGT00390000009391"/>
<dbReference type="InterPro" id="IPR026156">
    <property type="entry name" value="FNIP_fam"/>
</dbReference>
<feature type="region of interest" description="Disordered" evidence="7">
    <location>
        <begin position="450"/>
        <end position="479"/>
    </location>
</feature>
<accession>F6Y978</accession>
<dbReference type="AlphaFoldDB" id="F6Y978"/>
<dbReference type="GO" id="GO:0051087">
    <property type="term" value="F:protein-folding chaperone binding"/>
    <property type="evidence" value="ECO:0000318"/>
    <property type="project" value="GO_Central"/>
</dbReference>
<feature type="compositionally biased region" description="Low complexity" evidence="7">
    <location>
        <begin position="500"/>
        <end position="521"/>
    </location>
</feature>
<dbReference type="PRINTS" id="PR02073">
    <property type="entry name" value="FOLLICULNIP1"/>
</dbReference>
<name>F6Y978_CIOIN</name>